<sequence length="108" mass="11515">MHDGPLGSGRGVGSRAALSAPKLYGVRTAARTTILRLTLGGRLGESAYSRRCRRTVSPHPELSHETAPSRFALCPHRAADKNRGRGLSADDLFADRTTESLSVGFSVP</sequence>
<evidence type="ECO:0000313" key="1">
    <source>
        <dbReference type="EMBL" id="EHY31123.1"/>
    </source>
</evidence>
<dbReference type="AlphaFoldDB" id="H3KFJ1"/>
<dbReference type="PATRIC" id="fig|762967.3.peg.1189"/>
<protein>
    <submittedName>
        <fullName evidence="1">Uncharacterized protein</fullName>
    </submittedName>
</protein>
<comment type="caution">
    <text evidence="1">The sequence shown here is derived from an EMBL/GenBank/DDBJ whole genome shotgun (WGS) entry which is preliminary data.</text>
</comment>
<dbReference type="EMBL" id="AFBQ01000221">
    <property type="protein sequence ID" value="EHY31123.1"/>
    <property type="molecule type" value="Genomic_DNA"/>
</dbReference>
<evidence type="ECO:0000313" key="2">
    <source>
        <dbReference type="Proteomes" id="UP000004956"/>
    </source>
</evidence>
<proteinExistence type="predicted"/>
<gene>
    <name evidence="1" type="ORF">HMPREF9440_01509</name>
</gene>
<name>H3KFJ1_9BURK</name>
<keyword evidence="2" id="KW-1185">Reference proteome</keyword>
<dbReference type="Proteomes" id="UP000004956">
    <property type="component" value="Unassembled WGS sequence"/>
</dbReference>
<dbReference type="HOGENOM" id="CLU_2195591_0_0_4"/>
<reference evidence="1 2" key="1">
    <citation type="submission" date="2011-11" db="EMBL/GenBank/DDBJ databases">
        <authorList>
            <person name="Weinstock G."/>
            <person name="Sodergren E."/>
            <person name="Clifton S."/>
            <person name="Fulton L."/>
            <person name="Fulton B."/>
            <person name="Courtney L."/>
            <person name="Fronick C."/>
            <person name="Harrison M."/>
            <person name="Strong C."/>
            <person name="Farmer C."/>
            <person name="Delahaunty K."/>
            <person name="Markovic C."/>
            <person name="Hall O."/>
            <person name="Minx P."/>
            <person name="Tomlinson C."/>
            <person name="Mitreva M."/>
            <person name="Hou S."/>
            <person name="Chen J."/>
            <person name="Wollam A."/>
            <person name="Pepin K.H."/>
            <person name="Johnson M."/>
            <person name="Bhonagiri V."/>
            <person name="Zhang X."/>
            <person name="Suruliraj S."/>
            <person name="Warren W."/>
            <person name="Chinwalla A."/>
            <person name="Mardis E.R."/>
            <person name="Wilson R.K."/>
        </authorList>
    </citation>
    <scope>NUCLEOTIDE SEQUENCE [LARGE SCALE GENOMIC DNA]</scope>
    <source>
        <strain evidence="1 2">YIT 11816</strain>
    </source>
</reference>
<accession>H3KFJ1</accession>
<organism evidence="1 2">
    <name type="scientific">Sutterella parvirubra YIT 11816</name>
    <dbReference type="NCBI Taxonomy" id="762967"/>
    <lineage>
        <taxon>Bacteria</taxon>
        <taxon>Pseudomonadati</taxon>
        <taxon>Pseudomonadota</taxon>
        <taxon>Betaproteobacteria</taxon>
        <taxon>Burkholderiales</taxon>
        <taxon>Sutterellaceae</taxon>
        <taxon>Sutterella</taxon>
    </lineage>
</organism>